<evidence type="ECO:0000313" key="9">
    <source>
        <dbReference type="EMBL" id="RTR25147.1"/>
    </source>
</evidence>
<dbReference type="OrthoDB" id="9802589at2"/>
<dbReference type="PROSITE" id="PS00701">
    <property type="entry name" value="RIBOSOMAL_L16_2"/>
    <property type="match status" value="1"/>
</dbReference>
<dbReference type="NCBIfam" id="TIGR01164">
    <property type="entry name" value="rplP_bact"/>
    <property type="match status" value="1"/>
</dbReference>
<keyword evidence="2 6" id="KW-0820">tRNA-binding</keyword>
<evidence type="ECO:0000256" key="4">
    <source>
        <dbReference type="ARBA" id="ARBA00023274"/>
    </source>
</evidence>
<reference evidence="9 10" key="1">
    <citation type="submission" date="2018-12" db="EMBL/GenBank/DDBJ databases">
        <title>Deinococcus radiophilus ATCC 27603 genome sequencing and assembly.</title>
        <authorList>
            <person name="Maclea K.S."/>
            <person name="Maynard C.R."/>
        </authorList>
    </citation>
    <scope>NUCLEOTIDE SEQUENCE [LARGE SCALE GENOMIC DNA]</scope>
    <source>
        <strain evidence="9 10">ATCC 27603</strain>
    </source>
</reference>
<evidence type="ECO:0000313" key="10">
    <source>
        <dbReference type="Proteomes" id="UP000277766"/>
    </source>
</evidence>
<proteinExistence type="inferred from homology"/>
<comment type="caution">
    <text evidence="9">The sequence shown here is derived from an EMBL/GenBank/DDBJ whole genome shotgun (WGS) entry which is preliminary data.</text>
</comment>
<dbReference type="PRINTS" id="PR00060">
    <property type="entry name" value="RIBOSOMALL16"/>
</dbReference>
<dbReference type="GO" id="GO:0000049">
    <property type="term" value="F:tRNA binding"/>
    <property type="evidence" value="ECO:0007669"/>
    <property type="project" value="UniProtKB-KW"/>
</dbReference>
<dbReference type="InterPro" id="IPR047873">
    <property type="entry name" value="Ribosomal_uL16"/>
</dbReference>
<keyword evidence="6 8" id="KW-0694">RNA-binding</keyword>
<sequence length="141" mass="16201">MLLPKRTKYRKQFRGRMRGEAKGGDYVAFGDYGMVAMEPGWIRSNHIEACRIVMSRHFRRGGKIYIRIFPDKPVTKKPLEVRMGKGKGAVEYWVAVVKPGRVMFEVAGVTEVQAKEAFRLAGHKLPIKTKMVKREVYDEAQ</sequence>
<dbReference type="Proteomes" id="UP000277766">
    <property type="component" value="Unassembled WGS sequence"/>
</dbReference>
<keyword evidence="6 8" id="KW-0699">rRNA-binding</keyword>
<comment type="subunit">
    <text evidence="6 8">Part of the 50S ribosomal subunit.</text>
</comment>
<comment type="function">
    <text evidence="6 8">Binds 23S rRNA and is also seen to make contacts with the A and possibly P site tRNAs.</text>
</comment>
<evidence type="ECO:0000256" key="6">
    <source>
        <dbReference type="HAMAP-Rule" id="MF_01342"/>
    </source>
</evidence>
<comment type="similarity">
    <text evidence="1 6 7">Belongs to the universal ribosomal protein uL16 family.</text>
</comment>
<dbReference type="InterPro" id="IPR016180">
    <property type="entry name" value="Ribosomal_uL16_dom"/>
</dbReference>
<dbReference type="SUPFAM" id="SSF54686">
    <property type="entry name" value="Ribosomal protein L16p/L10e"/>
    <property type="match status" value="1"/>
</dbReference>
<dbReference type="HAMAP" id="MF_01342">
    <property type="entry name" value="Ribosomal_uL16"/>
    <property type="match status" value="1"/>
</dbReference>
<evidence type="ECO:0000256" key="2">
    <source>
        <dbReference type="ARBA" id="ARBA00022555"/>
    </source>
</evidence>
<keyword evidence="3 6" id="KW-0689">Ribosomal protein</keyword>
<dbReference type="InterPro" id="IPR020798">
    <property type="entry name" value="Ribosomal_uL16_CS"/>
</dbReference>
<evidence type="ECO:0000256" key="5">
    <source>
        <dbReference type="ARBA" id="ARBA00035198"/>
    </source>
</evidence>
<dbReference type="EMBL" id="RXPE01000037">
    <property type="protein sequence ID" value="RTR25147.1"/>
    <property type="molecule type" value="Genomic_DNA"/>
</dbReference>
<dbReference type="PANTHER" id="PTHR12220:SF13">
    <property type="entry name" value="LARGE RIBOSOMAL SUBUNIT PROTEIN UL16M"/>
    <property type="match status" value="1"/>
</dbReference>
<organism evidence="9 10">
    <name type="scientific">Deinococcus radiophilus</name>
    <dbReference type="NCBI Taxonomy" id="32062"/>
    <lineage>
        <taxon>Bacteria</taxon>
        <taxon>Thermotogati</taxon>
        <taxon>Deinococcota</taxon>
        <taxon>Deinococci</taxon>
        <taxon>Deinococcales</taxon>
        <taxon>Deinococcaceae</taxon>
        <taxon>Deinococcus</taxon>
    </lineage>
</organism>
<accession>A0A3S0I573</accession>
<dbReference type="CDD" id="cd01433">
    <property type="entry name" value="Ribosomal_L16_L10e"/>
    <property type="match status" value="1"/>
</dbReference>
<dbReference type="InterPro" id="IPR036920">
    <property type="entry name" value="Ribosomal_uL16_sf"/>
</dbReference>
<dbReference type="GO" id="GO:0006412">
    <property type="term" value="P:translation"/>
    <property type="evidence" value="ECO:0007669"/>
    <property type="project" value="UniProtKB-UniRule"/>
</dbReference>
<dbReference type="AlphaFoldDB" id="A0A3S0I573"/>
<dbReference type="FunFam" id="3.90.1170.10:FF:000001">
    <property type="entry name" value="50S ribosomal protein L16"/>
    <property type="match status" value="1"/>
</dbReference>
<dbReference type="GO" id="GO:0022625">
    <property type="term" value="C:cytosolic large ribosomal subunit"/>
    <property type="evidence" value="ECO:0007669"/>
    <property type="project" value="TreeGrafter"/>
</dbReference>
<dbReference type="InterPro" id="IPR000114">
    <property type="entry name" value="Ribosomal_uL16_bact-type"/>
</dbReference>
<gene>
    <name evidence="6" type="primary">rplP</name>
    <name evidence="9" type="ORF">EJ104_12095</name>
</gene>
<dbReference type="GO" id="GO:0003735">
    <property type="term" value="F:structural constituent of ribosome"/>
    <property type="evidence" value="ECO:0007669"/>
    <property type="project" value="InterPro"/>
</dbReference>
<evidence type="ECO:0000256" key="7">
    <source>
        <dbReference type="RuleBase" id="RU004413"/>
    </source>
</evidence>
<evidence type="ECO:0000256" key="8">
    <source>
        <dbReference type="RuleBase" id="RU004414"/>
    </source>
</evidence>
<name>A0A3S0I573_9DEIO</name>
<keyword evidence="4 6" id="KW-0687">Ribonucleoprotein</keyword>
<dbReference type="RefSeq" id="WP_126353172.1">
    <property type="nucleotide sequence ID" value="NZ_CP086380.1"/>
</dbReference>
<keyword evidence="10" id="KW-1185">Reference proteome</keyword>
<evidence type="ECO:0000256" key="3">
    <source>
        <dbReference type="ARBA" id="ARBA00022980"/>
    </source>
</evidence>
<dbReference type="PROSITE" id="PS00586">
    <property type="entry name" value="RIBOSOMAL_L16_1"/>
    <property type="match status" value="1"/>
</dbReference>
<protein>
    <recommendedName>
        <fullName evidence="5 6">Large ribosomal subunit protein uL16</fullName>
    </recommendedName>
</protein>
<evidence type="ECO:0000256" key="1">
    <source>
        <dbReference type="ARBA" id="ARBA00008931"/>
    </source>
</evidence>
<dbReference type="GO" id="GO:0019843">
    <property type="term" value="F:rRNA binding"/>
    <property type="evidence" value="ECO:0007669"/>
    <property type="project" value="UniProtKB-UniRule"/>
</dbReference>
<dbReference type="Pfam" id="PF00252">
    <property type="entry name" value="Ribosomal_L16"/>
    <property type="match status" value="1"/>
</dbReference>
<dbReference type="PANTHER" id="PTHR12220">
    <property type="entry name" value="50S/60S RIBOSOMAL PROTEIN L16"/>
    <property type="match status" value="1"/>
</dbReference>
<dbReference type="Gene3D" id="3.90.1170.10">
    <property type="entry name" value="Ribosomal protein L10e/L16"/>
    <property type="match status" value="1"/>
</dbReference>